<dbReference type="Proteomes" id="UP000306393">
    <property type="component" value="Unassembled WGS sequence"/>
</dbReference>
<dbReference type="PANTHER" id="PTHR30055">
    <property type="entry name" value="HTH-TYPE TRANSCRIPTIONAL REGULATOR RUTR"/>
    <property type="match status" value="1"/>
</dbReference>
<evidence type="ECO:0000256" key="4">
    <source>
        <dbReference type="ARBA" id="ARBA00023163"/>
    </source>
</evidence>
<dbReference type="PRINTS" id="PR00455">
    <property type="entry name" value="HTHTETR"/>
</dbReference>
<dbReference type="Pfam" id="PF13977">
    <property type="entry name" value="TetR_C_6"/>
    <property type="match status" value="1"/>
</dbReference>
<keyword evidence="2" id="KW-0805">Transcription regulation</keyword>
<organism evidence="7 8">
    <name type="scientific">Erwinia persicina</name>
    <dbReference type="NCBI Taxonomy" id="55211"/>
    <lineage>
        <taxon>Bacteria</taxon>
        <taxon>Pseudomonadati</taxon>
        <taxon>Pseudomonadota</taxon>
        <taxon>Gammaproteobacteria</taxon>
        <taxon>Enterobacterales</taxon>
        <taxon>Erwiniaceae</taxon>
        <taxon>Erwinia</taxon>
    </lineage>
</organism>
<sequence length="196" mass="22305">MKESREALKARILQGAIALFMEKGIEKVTTRELTEHVGISRSHIYHYFRDWEMLCKEAMTFYLQQDREDFAAGITGLTAEQRLTAFVAGYLPAAADAAWQLYSSLWQLAIHDEEWAAIAQSMMEQWHRLLGSIIRQGIADQAFFSPAPERVTRQLSAMLNGYADQLIVSPNQEAHQAVMQDIEAFITLALRTEPSR</sequence>
<name>A0A4U3ETY3_9GAMM</name>
<dbReference type="Gene3D" id="1.10.357.10">
    <property type="entry name" value="Tetracycline Repressor, domain 2"/>
    <property type="match status" value="1"/>
</dbReference>
<dbReference type="Pfam" id="PF00440">
    <property type="entry name" value="TetR_N"/>
    <property type="match status" value="1"/>
</dbReference>
<dbReference type="EMBL" id="QGAC01000030">
    <property type="protein sequence ID" value="TKJ84073.1"/>
    <property type="molecule type" value="Genomic_DNA"/>
</dbReference>
<dbReference type="InterPro" id="IPR009057">
    <property type="entry name" value="Homeodomain-like_sf"/>
</dbReference>
<feature type="domain" description="HTH tetR-type" evidence="6">
    <location>
        <begin position="6"/>
        <end position="66"/>
    </location>
</feature>
<evidence type="ECO:0000256" key="2">
    <source>
        <dbReference type="ARBA" id="ARBA00023015"/>
    </source>
</evidence>
<reference evidence="7 8" key="1">
    <citation type="journal article" date="2019" name="Sci. Rep.">
        <title>Differences in resource use lead to coexistence of seed-transmitted microbial populations.</title>
        <authorList>
            <person name="Torres-Cortes G."/>
            <person name="Garcia B.J."/>
            <person name="Compant S."/>
            <person name="Rezki S."/>
            <person name="Jones P."/>
            <person name="Preveaux A."/>
            <person name="Briand M."/>
            <person name="Roulet A."/>
            <person name="Bouchez O."/>
            <person name="Jacobson D."/>
            <person name="Barret M."/>
        </authorList>
    </citation>
    <scope>NUCLEOTIDE SEQUENCE [LARGE SCALE GENOMIC DNA]</scope>
    <source>
        <strain evidence="7 8">CFBP13511</strain>
    </source>
</reference>
<evidence type="ECO:0000256" key="5">
    <source>
        <dbReference type="PROSITE-ProRule" id="PRU00335"/>
    </source>
</evidence>
<dbReference type="InterPro" id="IPR039538">
    <property type="entry name" value="BetI_C"/>
</dbReference>
<dbReference type="AlphaFoldDB" id="A0A4U3ETY3"/>
<evidence type="ECO:0000313" key="8">
    <source>
        <dbReference type="Proteomes" id="UP000306393"/>
    </source>
</evidence>
<dbReference type="PROSITE" id="PS50977">
    <property type="entry name" value="HTH_TETR_2"/>
    <property type="match status" value="1"/>
</dbReference>
<evidence type="ECO:0000313" key="7">
    <source>
        <dbReference type="EMBL" id="TKJ84073.1"/>
    </source>
</evidence>
<proteinExistence type="predicted"/>
<dbReference type="GO" id="GO:0003700">
    <property type="term" value="F:DNA-binding transcription factor activity"/>
    <property type="evidence" value="ECO:0007669"/>
    <property type="project" value="TreeGrafter"/>
</dbReference>
<dbReference type="SUPFAM" id="SSF48498">
    <property type="entry name" value="Tetracyclin repressor-like, C-terminal domain"/>
    <property type="match status" value="1"/>
</dbReference>
<dbReference type="GO" id="GO:0000976">
    <property type="term" value="F:transcription cis-regulatory region binding"/>
    <property type="evidence" value="ECO:0007669"/>
    <property type="project" value="TreeGrafter"/>
</dbReference>
<dbReference type="STRING" id="1219360.GCA_001571305_02943"/>
<feature type="DNA-binding region" description="H-T-H motif" evidence="5">
    <location>
        <begin position="29"/>
        <end position="48"/>
    </location>
</feature>
<comment type="caution">
    <text evidence="7">The sequence shown here is derived from an EMBL/GenBank/DDBJ whole genome shotgun (WGS) entry which is preliminary data.</text>
</comment>
<protein>
    <submittedName>
        <fullName evidence="7">TetR family transcriptional regulator</fullName>
    </submittedName>
</protein>
<keyword evidence="1" id="KW-0678">Repressor</keyword>
<evidence type="ECO:0000256" key="3">
    <source>
        <dbReference type="ARBA" id="ARBA00023125"/>
    </source>
</evidence>
<dbReference type="RefSeq" id="WP_137270073.1">
    <property type="nucleotide sequence ID" value="NZ_QGAC01000030.1"/>
</dbReference>
<dbReference type="InterPro" id="IPR036271">
    <property type="entry name" value="Tet_transcr_reg_TetR-rel_C_sf"/>
</dbReference>
<evidence type="ECO:0000259" key="6">
    <source>
        <dbReference type="PROSITE" id="PS50977"/>
    </source>
</evidence>
<accession>A0A4U3ETY3</accession>
<dbReference type="InterPro" id="IPR050109">
    <property type="entry name" value="HTH-type_TetR-like_transc_reg"/>
</dbReference>
<dbReference type="SUPFAM" id="SSF46689">
    <property type="entry name" value="Homeodomain-like"/>
    <property type="match status" value="1"/>
</dbReference>
<keyword evidence="3 5" id="KW-0238">DNA-binding</keyword>
<dbReference type="InterPro" id="IPR001647">
    <property type="entry name" value="HTH_TetR"/>
</dbReference>
<dbReference type="PANTHER" id="PTHR30055:SF234">
    <property type="entry name" value="HTH-TYPE TRANSCRIPTIONAL REGULATOR BETI"/>
    <property type="match status" value="1"/>
</dbReference>
<keyword evidence="4" id="KW-0804">Transcription</keyword>
<evidence type="ECO:0000256" key="1">
    <source>
        <dbReference type="ARBA" id="ARBA00022491"/>
    </source>
</evidence>
<gene>
    <name evidence="7" type="ORF">EpCFBP13511_21725</name>
</gene>
<dbReference type="OrthoDB" id="6992431at2"/>